<organism evidence="1 2">
    <name type="scientific">Candidatus Curtissbacteria bacterium RIFCSPHIGHO2_01_FULL_41_11</name>
    <dbReference type="NCBI Taxonomy" id="1797711"/>
    <lineage>
        <taxon>Bacteria</taxon>
        <taxon>Candidatus Curtissiibacteriota</taxon>
    </lineage>
</organism>
<dbReference type="EMBL" id="MFAZ01000007">
    <property type="protein sequence ID" value="OGD87919.1"/>
    <property type="molecule type" value="Genomic_DNA"/>
</dbReference>
<proteinExistence type="predicted"/>
<evidence type="ECO:0000313" key="1">
    <source>
        <dbReference type="EMBL" id="OGD87919.1"/>
    </source>
</evidence>
<sequence length="223" mass="23667">MTERYSRRDILKLALSAPVLLVACKGAGAENGSLGSEAGSVVVTPTEVPTVILPTEVPATPIPEKPNFGRYDVFMGDADGGGKVVITALPFDYDPSKGRVIIISRKETPTSSNPDHYLFVYTLAASYDSSGFKTRTLAKGTISGKLVDEQTVTGVMIQEGYTTSDGKETYPTASANFTIKKIGNGRKALLDSYRTAYGRLASGLSDAQLITSLQQACACTLPE</sequence>
<dbReference type="Proteomes" id="UP000179102">
    <property type="component" value="Unassembled WGS sequence"/>
</dbReference>
<accession>A0A1F5G7U4</accession>
<protein>
    <submittedName>
        <fullName evidence="1">Uncharacterized protein</fullName>
    </submittedName>
</protein>
<evidence type="ECO:0000313" key="2">
    <source>
        <dbReference type="Proteomes" id="UP000179102"/>
    </source>
</evidence>
<gene>
    <name evidence="1" type="ORF">A2870_04010</name>
</gene>
<dbReference type="AlphaFoldDB" id="A0A1F5G7U4"/>
<name>A0A1F5G7U4_9BACT</name>
<dbReference type="PROSITE" id="PS51257">
    <property type="entry name" value="PROKAR_LIPOPROTEIN"/>
    <property type="match status" value="1"/>
</dbReference>
<dbReference type="STRING" id="1797711.A2870_04010"/>
<reference evidence="1 2" key="1">
    <citation type="journal article" date="2016" name="Nat. Commun.">
        <title>Thousands of microbial genomes shed light on interconnected biogeochemical processes in an aquifer system.</title>
        <authorList>
            <person name="Anantharaman K."/>
            <person name="Brown C.T."/>
            <person name="Hug L.A."/>
            <person name="Sharon I."/>
            <person name="Castelle C.J."/>
            <person name="Probst A.J."/>
            <person name="Thomas B.C."/>
            <person name="Singh A."/>
            <person name="Wilkins M.J."/>
            <person name="Karaoz U."/>
            <person name="Brodie E.L."/>
            <person name="Williams K.H."/>
            <person name="Hubbard S.S."/>
            <person name="Banfield J.F."/>
        </authorList>
    </citation>
    <scope>NUCLEOTIDE SEQUENCE [LARGE SCALE GENOMIC DNA]</scope>
</reference>
<comment type="caution">
    <text evidence="1">The sequence shown here is derived from an EMBL/GenBank/DDBJ whole genome shotgun (WGS) entry which is preliminary data.</text>
</comment>